<dbReference type="RefSeq" id="WP_131743639.1">
    <property type="nucleotide sequence ID" value="NZ_CAAAFM010000001.1"/>
</dbReference>
<proteinExistence type="predicted"/>
<evidence type="ECO:0000256" key="1">
    <source>
        <dbReference type="ARBA" id="ARBA00004167"/>
    </source>
</evidence>
<accession>A0ABX8L9U3</accession>
<dbReference type="Pfam" id="PF02902">
    <property type="entry name" value="Peptidase_C48"/>
    <property type="match status" value="1"/>
</dbReference>
<evidence type="ECO:0000256" key="10">
    <source>
        <dbReference type="ARBA" id="ARBA00023026"/>
    </source>
</evidence>
<name>A0ABX8L9U3_9CHLA</name>
<reference evidence="14" key="1">
    <citation type="submission" date="2021-01" db="EMBL/GenBank/DDBJ databases">
        <title>Chlamydial infections in birds of prey presented to California wildlife rehabilitation facilities.</title>
        <authorList>
            <person name="Seibert B.A."/>
            <person name="Keel M.K."/>
            <person name="Kelly T.R."/>
            <person name="Nilsen R.A."/>
            <person name="Pesti D.R."/>
            <person name="Ciembor P.X."/>
            <person name="Gregory C.R."/>
            <person name="Ritchie B.W."/>
            <person name="Hawkins M.G."/>
        </authorList>
    </citation>
    <scope>NUCLEOTIDE SEQUENCE [LARGE SCALE GENOMIC DNA]</scope>
    <source>
        <strain evidence="14">SWA</strain>
    </source>
</reference>
<evidence type="ECO:0000256" key="12">
    <source>
        <dbReference type="SAM" id="Phobius"/>
    </source>
</evidence>
<dbReference type="Gene3D" id="3.40.395.10">
    <property type="entry name" value="Adenoviral Proteinase, Chain A"/>
    <property type="match status" value="1"/>
</dbReference>
<sequence length="375" mass="42544">MANFLLSPPTTYQRSIYTSYNPYNTYSSGERTVGFMRKKTPITGPGSFDNASFLSKLARVILASVFIIITLGLILCFMSTQNLLDFDIRCSCVDGAEYYYPPYLYDASVFSSKPEISFGSWDHLEISTHLIRLSEKHTNLFVSSLYTPSTCFSIERVVLEDLHMFDFSTQSILDHPDSTQCHHQDNYQDYPHLVERGCQNFRIYAYPLWHHPCANNAEELNSLMLSTAQRGFAGVSHWTLVIVNLDRREVVFFDSLANFIDNRIIDPALNSIATRLGNVHPDANGACSPFVVKKVIKTPIQQDSSSCGIWLSLFLDKYLDDPDYVPPVMGYTQAQYFLQEFLETIHQRPITQASDYTLNLLGITCDQAENSSSTL</sequence>
<keyword evidence="7" id="KW-0833">Ubl conjugation pathway</keyword>
<feature type="transmembrane region" description="Helical" evidence="12">
    <location>
        <begin position="60"/>
        <end position="80"/>
    </location>
</feature>
<dbReference type="Proteomes" id="UP000683565">
    <property type="component" value="Chromosome"/>
</dbReference>
<evidence type="ECO:0000256" key="4">
    <source>
        <dbReference type="ARBA" id="ARBA00022525"/>
    </source>
</evidence>
<comment type="subcellular location">
    <subcellularLocation>
        <location evidence="2">Host cell</location>
    </subcellularLocation>
    <subcellularLocation>
        <location evidence="1">Membrane</location>
        <topology evidence="1">Single-pass membrane protein</topology>
    </subcellularLocation>
    <subcellularLocation>
        <location evidence="3">Secreted</location>
    </subcellularLocation>
</comment>
<keyword evidence="9 12" id="KW-1133">Transmembrane helix</keyword>
<keyword evidence="4" id="KW-0964">Secreted</keyword>
<dbReference type="SUPFAM" id="SSF54001">
    <property type="entry name" value="Cysteine proteinases"/>
    <property type="match status" value="1"/>
</dbReference>
<evidence type="ECO:0000256" key="5">
    <source>
        <dbReference type="ARBA" id="ARBA00022670"/>
    </source>
</evidence>
<keyword evidence="15" id="KW-1185">Reference proteome</keyword>
<keyword evidence="10" id="KW-0843">Virulence</keyword>
<keyword evidence="8" id="KW-0378">Hydrolase</keyword>
<organism evidence="14 15">
    <name type="scientific">Chlamydia buteonis</name>
    <dbReference type="NCBI Taxonomy" id="2494525"/>
    <lineage>
        <taxon>Bacteria</taxon>
        <taxon>Pseudomonadati</taxon>
        <taxon>Chlamydiota</taxon>
        <taxon>Chlamydiia</taxon>
        <taxon>Chlamydiales</taxon>
        <taxon>Chlamydiaceae</taxon>
        <taxon>Chlamydia/Chlamydophila group</taxon>
        <taxon>Chlamydia</taxon>
    </lineage>
</organism>
<dbReference type="InterPro" id="IPR038765">
    <property type="entry name" value="Papain-like_cys_pep_sf"/>
</dbReference>
<keyword evidence="6 12" id="KW-0812">Transmembrane</keyword>
<evidence type="ECO:0000256" key="3">
    <source>
        <dbReference type="ARBA" id="ARBA00004613"/>
    </source>
</evidence>
<evidence type="ECO:0000256" key="8">
    <source>
        <dbReference type="ARBA" id="ARBA00022801"/>
    </source>
</evidence>
<evidence type="ECO:0000256" key="9">
    <source>
        <dbReference type="ARBA" id="ARBA00022989"/>
    </source>
</evidence>
<keyword evidence="5" id="KW-0645">Protease</keyword>
<evidence type="ECO:0000313" key="15">
    <source>
        <dbReference type="Proteomes" id="UP000683565"/>
    </source>
</evidence>
<protein>
    <recommendedName>
        <fullName evidence="13">Ubiquitin-like protease family profile domain-containing protein</fullName>
    </recommendedName>
</protein>
<evidence type="ECO:0000256" key="7">
    <source>
        <dbReference type="ARBA" id="ARBA00022786"/>
    </source>
</evidence>
<keyword evidence="11 12" id="KW-0472">Membrane</keyword>
<dbReference type="EMBL" id="CP067334">
    <property type="protein sequence ID" value="QXE28128.1"/>
    <property type="molecule type" value="Genomic_DNA"/>
</dbReference>
<evidence type="ECO:0000256" key="2">
    <source>
        <dbReference type="ARBA" id="ARBA00004340"/>
    </source>
</evidence>
<dbReference type="InterPro" id="IPR003653">
    <property type="entry name" value="Peptidase_C48_C"/>
</dbReference>
<feature type="domain" description="Ubiquitin-like protease family profile" evidence="13">
    <location>
        <begin position="236"/>
        <end position="322"/>
    </location>
</feature>
<evidence type="ECO:0000256" key="11">
    <source>
        <dbReference type="ARBA" id="ARBA00023136"/>
    </source>
</evidence>
<evidence type="ECO:0000259" key="13">
    <source>
        <dbReference type="Pfam" id="PF02902"/>
    </source>
</evidence>
<gene>
    <name evidence="14" type="ORF">JJJ19_01160</name>
</gene>
<evidence type="ECO:0000256" key="6">
    <source>
        <dbReference type="ARBA" id="ARBA00022692"/>
    </source>
</evidence>
<evidence type="ECO:0000313" key="14">
    <source>
        <dbReference type="EMBL" id="QXE28128.1"/>
    </source>
</evidence>